<keyword evidence="4" id="KW-0472">Membrane</keyword>
<feature type="transmembrane region" description="Helical" evidence="4">
    <location>
        <begin position="264"/>
        <end position="284"/>
    </location>
</feature>
<dbReference type="SMART" id="SM00267">
    <property type="entry name" value="GGDEF"/>
    <property type="match status" value="1"/>
</dbReference>
<dbReference type="Pfam" id="PF07695">
    <property type="entry name" value="7TMR-DISM_7TM"/>
    <property type="match status" value="1"/>
</dbReference>
<dbReference type="CDD" id="cd01949">
    <property type="entry name" value="GGDEF"/>
    <property type="match status" value="1"/>
</dbReference>
<dbReference type="Proteomes" id="UP000199256">
    <property type="component" value="Unassembled WGS sequence"/>
</dbReference>
<dbReference type="GO" id="GO:0005886">
    <property type="term" value="C:plasma membrane"/>
    <property type="evidence" value="ECO:0007669"/>
    <property type="project" value="TreeGrafter"/>
</dbReference>
<dbReference type="Gene3D" id="3.30.70.270">
    <property type="match status" value="1"/>
</dbReference>
<proteinExistence type="predicted"/>
<dbReference type="Pfam" id="PF07696">
    <property type="entry name" value="7TMR-DISMED2"/>
    <property type="match status" value="1"/>
</dbReference>
<dbReference type="EMBL" id="FOAA01000001">
    <property type="protein sequence ID" value="SEK34565.1"/>
    <property type="molecule type" value="Genomic_DNA"/>
</dbReference>
<feature type="domain" description="GGDEF" evidence="5">
    <location>
        <begin position="455"/>
        <end position="584"/>
    </location>
</feature>
<dbReference type="PANTHER" id="PTHR45138:SF9">
    <property type="entry name" value="DIGUANYLATE CYCLASE DGCM-RELATED"/>
    <property type="match status" value="1"/>
</dbReference>
<dbReference type="InterPro" id="IPR050469">
    <property type="entry name" value="Diguanylate_Cyclase"/>
</dbReference>
<organism evidence="6 7">
    <name type="scientific">Ectothiorhodospira marina</name>
    <dbReference type="NCBI Taxonomy" id="1396821"/>
    <lineage>
        <taxon>Bacteria</taxon>
        <taxon>Pseudomonadati</taxon>
        <taxon>Pseudomonadota</taxon>
        <taxon>Gammaproteobacteria</taxon>
        <taxon>Chromatiales</taxon>
        <taxon>Ectothiorhodospiraceae</taxon>
        <taxon>Ectothiorhodospira</taxon>
    </lineage>
</organism>
<dbReference type="FunFam" id="3.30.70.270:FF:000001">
    <property type="entry name" value="Diguanylate cyclase domain protein"/>
    <property type="match status" value="1"/>
</dbReference>
<dbReference type="STRING" id="1396821.SAMN05444515_101470"/>
<keyword evidence="4" id="KW-1133">Transmembrane helix</keyword>
<accession>A0A1H7GFI9</accession>
<protein>
    <recommendedName>
        <fullName evidence="2">diguanylate cyclase</fullName>
        <ecNumber evidence="2">2.7.7.65</ecNumber>
    </recommendedName>
</protein>
<comment type="catalytic activity">
    <reaction evidence="3">
        <text>2 GTP = 3',3'-c-di-GMP + 2 diphosphate</text>
        <dbReference type="Rhea" id="RHEA:24898"/>
        <dbReference type="ChEBI" id="CHEBI:33019"/>
        <dbReference type="ChEBI" id="CHEBI:37565"/>
        <dbReference type="ChEBI" id="CHEBI:58805"/>
        <dbReference type="EC" id="2.7.7.65"/>
    </reaction>
</comment>
<gene>
    <name evidence="6" type="ORF">SAMN05444515_101470</name>
</gene>
<dbReference type="InterPro" id="IPR000160">
    <property type="entry name" value="GGDEF_dom"/>
</dbReference>
<dbReference type="EC" id="2.7.7.65" evidence="2"/>
<feature type="transmembrane region" description="Helical" evidence="4">
    <location>
        <begin position="198"/>
        <end position="221"/>
    </location>
</feature>
<dbReference type="AlphaFoldDB" id="A0A1H7GFI9"/>
<dbReference type="InterPro" id="IPR011623">
    <property type="entry name" value="7TMR_DISM_rcpt_extracell_dom1"/>
</dbReference>
<evidence type="ECO:0000313" key="7">
    <source>
        <dbReference type="Proteomes" id="UP000199256"/>
    </source>
</evidence>
<evidence type="ECO:0000256" key="3">
    <source>
        <dbReference type="ARBA" id="ARBA00034247"/>
    </source>
</evidence>
<evidence type="ECO:0000313" key="6">
    <source>
        <dbReference type="EMBL" id="SEK34565.1"/>
    </source>
</evidence>
<keyword evidence="7" id="KW-1185">Reference proteome</keyword>
<dbReference type="InterPro" id="IPR011622">
    <property type="entry name" value="7TMR_DISM_rcpt_extracell_dom2"/>
</dbReference>
<name>A0A1H7GFI9_9GAMM</name>
<dbReference type="SUPFAM" id="SSF55073">
    <property type="entry name" value="Nucleotide cyclase"/>
    <property type="match status" value="1"/>
</dbReference>
<dbReference type="Gene3D" id="2.60.40.2380">
    <property type="match status" value="1"/>
</dbReference>
<dbReference type="NCBIfam" id="TIGR00254">
    <property type="entry name" value="GGDEF"/>
    <property type="match status" value="1"/>
</dbReference>
<feature type="transmembrane region" description="Helical" evidence="4">
    <location>
        <begin position="228"/>
        <end position="244"/>
    </location>
</feature>
<evidence type="ECO:0000259" key="5">
    <source>
        <dbReference type="PROSITE" id="PS50887"/>
    </source>
</evidence>
<dbReference type="GO" id="GO:0052621">
    <property type="term" value="F:diguanylate cyclase activity"/>
    <property type="evidence" value="ECO:0007669"/>
    <property type="project" value="UniProtKB-EC"/>
</dbReference>
<dbReference type="GO" id="GO:0043709">
    <property type="term" value="P:cell adhesion involved in single-species biofilm formation"/>
    <property type="evidence" value="ECO:0007669"/>
    <property type="project" value="TreeGrafter"/>
</dbReference>
<keyword evidence="4" id="KW-0812">Transmembrane</keyword>
<comment type="cofactor">
    <cofactor evidence="1">
        <name>Mg(2+)</name>
        <dbReference type="ChEBI" id="CHEBI:18420"/>
    </cofactor>
</comment>
<dbReference type="GO" id="GO:1902201">
    <property type="term" value="P:negative regulation of bacterial-type flagellum-dependent cell motility"/>
    <property type="evidence" value="ECO:0007669"/>
    <property type="project" value="TreeGrafter"/>
</dbReference>
<feature type="transmembrane region" description="Helical" evidence="4">
    <location>
        <begin position="351"/>
        <end position="374"/>
    </location>
</feature>
<dbReference type="PROSITE" id="PS50887">
    <property type="entry name" value="GGDEF"/>
    <property type="match status" value="1"/>
</dbReference>
<feature type="transmembrane region" description="Helical" evidence="4">
    <location>
        <begin position="7"/>
        <end position="29"/>
    </location>
</feature>
<dbReference type="InterPro" id="IPR029787">
    <property type="entry name" value="Nucleotide_cyclase"/>
</dbReference>
<dbReference type="Pfam" id="PF00990">
    <property type="entry name" value="GGDEF"/>
    <property type="match status" value="1"/>
</dbReference>
<evidence type="ECO:0000256" key="4">
    <source>
        <dbReference type="SAM" id="Phobius"/>
    </source>
</evidence>
<feature type="transmembrane region" description="Helical" evidence="4">
    <location>
        <begin position="380"/>
        <end position="401"/>
    </location>
</feature>
<dbReference type="InterPro" id="IPR043128">
    <property type="entry name" value="Rev_trsase/Diguanyl_cyclase"/>
</dbReference>
<feature type="transmembrane region" description="Helical" evidence="4">
    <location>
        <begin position="320"/>
        <end position="339"/>
    </location>
</feature>
<dbReference type="OrthoDB" id="5289013at2"/>
<evidence type="ECO:0000256" key="2">
    <source>
        <dbReference type="ARBA" id="ARBA00012528"/>
    </source>
</evidence>
<feature type="transmembrane region" description="Helical" evidence="4">
    <location>
        <begin position="296"/>
        <end position="314"/>
    </location>
</feature>
<reference evidence="7" key="1">
    <citation type="submission" date="2016-10" db="EMBL/GenBank/DDBJ databases">
        <authorList>
            <person name="Varghese N."/>
            <person name="Submissions S."/>
        </authorList>
    </citation>
    <scope>NUCLEOTIDE SEQUENCE [LARGE SCALE GENOMIC DNA]</scope>
    <source>
        <strain evidence="7">DSM 241</strain>
    </source>
</reference>
<dbReference type="PANTHER" id="PTHR45138">
    <property type="entry name" value="REGULATORY COMPONENTS OF SENSORY TRANSDUCTION SYSTEM"/>
    <property type="match status" value="1"/>
</dbReference>
<evidence type="ECO:0000256" key="1">
    <source>
        <dbReference type="ARBA" id="ARBA00001946"/>
    </source>
</evidence>
<dbReference type="RefSeq" id="WP_143050406.1">
    <property type="nucleotide sequence ID" value="NZ_FOAA01000001.1"/>
</dbReference>
<sequence length="584" mass="65475">MMLERRQWAFAGSSALVILGILLMFVWSWPGTPGAASHGWPEVIDVAGQERMPLAPYSAVYMDTARRTTPEALLDKDPPDFVELDSRSFNQGISPGVLWVAFALQELDARPRLLSLDNPLFDSVILFAQEESGQWQEVPRHQAVAWDQQRRPAWRHVFHIEADSPARRYLLRVETGQNLRFHAEIQTFEGHQAQATRFWLVQGGYHGIILALAVYNLFLLFSLRDASYAWYIAFILSTAGYFFFQRGVHLEFFPEWGSQTTQLLMFLCVALLSTFALQFSRRFLLMRRRDPDWDRWLRAALPLPLAGILLHVWLGTAGSVLFFSLVALAVIVLVVGASLRAYRLHNFRPALYLLLAWAAMVIGALLFVLGALGILPNNLITYYGFQLGSALETMMLSLALADRIRELQSQRKALARRGDQLERVTLLDDLTGLYNRRHLDRCLPELVARAHSLGSPLSVAVIDADNFKQVNDVHGHAVGDQVLIRMGQVMADSVRRGDMVCRYGGEEFVVLMPGADETMAREIAERLRRAVASQPHLVGEMSIGQTVSIGLATLQTGESADSLFLRADKALYEAKSGGKDRVVG</sequence>